<comment type="caution">
    <text evidence="2">The sequence shown here is derived from an EMBL/GenBank/DDBJ whole genome shotgun (WGS) entry which is preliminary data.</text>
</comment>
<name>A0A9Q0L3Y5_9MAGN</name>
<keyword evidence="3" id="KW-1185">Reference proteome</keyword>
<dbReference type="EMBL" id="JAMYWD010000001">
    <property type="protein sequence ID" value="KAJ4982103.1"/>
    <property type="molecule type" value="Genomic_DNA"/>
</dbReference>
<organism evidence="2 3">
    <name type="scientific">Protea cynaroides</name>
    <dbReference type="NCBI Taxonomy" id="273540"/>
    <lineage>
        <taxon>Eukaryota</taxon>
        <taxon>Viridiplantae</taxon>
        <taxon>Streptophyta</taxon>
        <taxon>Embryophyta</taxon>
        <taxon>Tracheophyta</taxon>
        <taxon>Spermatophyta</taxon>
        <taxon>Magnoliopsida</taxon>
        <taxon>Proteales</taxon>
        <taxon>Proteaceae</taxon>
        <taxon>Protea</taxon>
    </lineage>
</organism>
<dbReference type="Proteomes" id="UP001141806">
    <property type="component" value="Unassembled WGS sequence"/>
</dbReference>
<reference evidence="2" key="1">
    <citation type="journal article" date="2023" name="Plant J.">
        <title>The genome of the king protea, Protea cynaroides.</title>
        <authorList>
            <person name="Chang J."/>
            <person name="Duong T.A."/>
            <person name="Schoeman C."/>
            <person name="Ma X."/>
            <person name="Roodt D."/>
            <person name="Barker N."/>
            <person name="Li Z."/>
            <person name="Van de Peer Y."/>
            <person name="Mizrachi E."/>
        </authorList>
    </citation>
    <scope>NUCLEOTIDE SEQUENCE</scope>
    <source>
        <tissue evidence="2">Young leaves</tissue>
    </source>
</reference>
<evidence type="ECO:0000313" key="3">
    <source>
        <dbReference type="Proteomes" id="UP001141806"/>
    </source>
</evidence>
<proteinExistence type="predicted"/>
<protein>
    <submittedName>
        <fullName evidence="2">Uncharacterized protein</fullName>
    </submittedName>
</protein>
<evidence type="ECO:0000256" key="1">
    <source>
        <dbReference type="SAM" id="MobiDB-lite"/>
    </source>
</evidence>
<gene>
    <name evidence="2" type="ORF">NE237_032940</name>
</gene>
<accession>A0A9Q0L3Y5</accession>
<evidence type="ECO:0000313" key="2">
    <source>
        <dbReference type="EMBL" id="KAJ4982103.1"/>
    </source>
</evidence>
<feature type="region of interest" description="Disordered" evidence="1">
    <location>
        <begin position="49"/>
        <end position="76"/>
    </location>
</feature>
<dbReference type="AlphaFoldDB" id="A0A9Q0L3Y5"/>
<sequence>MLPFDEFAFDIALPIPLTESTLESHGLTPEPIPSPIPGMSTASHDFAYDLSNHSSSESTGPKGVNPETASCPLSRTDRLKTAPMKTKLLKVSADSTLPSILGPCENGTCRNSLTRVTVPSIRLRDYVCTTVTLQPMSDSSSMGTGISYPIQAHLSFF</sequence>